<protein>
    <submittedName>
        <fullName evidence="2">Uncharacterized protein</fullName>
    </submittedName>
</protein>
<evidence type="ECO:0000313" key="3">
    <source>
        <dbReference type="Proteomes" id="UP000283269"/>
    </source>
</evidence>
<organism evidence="2 3">
    <name type="scientific">Psilocybe cyanescens</name>
    <dbReference type="NCBI Taxonomy" id="93625"/>
    <lineage>
        <taxon>Eukaryota</taxon>
        <taxon>Fungi</taxon>
        <taxon>Dikarya</taxon>
        <taxon>Basidiomycota</taxon>
        <taxon>Agaricomycotina</taxon>
        <taxon>Agaricomycetes</taxon>
        <taxon>Agaricomycetidae</taxon>
        <taxon>Agaricales</taxon>
        <taxon>Agaricineae</taxon>
        <taxon>Strophariaceae</taxon>
        <taxon>Psilocybe</taxon>
    </lineage>
</organism>
<feature type="compositionally biased region" description="Basic and acidic residues" evidence="1">
    <location>
        <begin position="46"/>
        <end position="55"/>
    </location>
</feature>
<keyword evidence="3" id="KW-1185">Reference proteome</keyword>
<dbReference type="Proteomes" id="UP000283269">
    <property type="component" value="Unassembled WGS sequence"/>
</dbReference>
<dbReference type="AlphaFoldDB" id="A0A409WMI7"/>
<gene>
    <name evidence="2" type="ORF">CVT25_003304</name>
</gene>
<feature type="compositionally biased region" description="Basic residues" evidence="1">
    <location>
        <begin position="169"/>
        <end position="179"/>
    </location>
</feature>
<evidence type="ECO:0000313" key="2">
    <source>
        <dbReference type="EMBL" id="PPQ79737.1"/>
    </source>
</evidence>
<feature type="region of interest" description="Disordered" evidence="1">
    <location>
        <begin position="323"/>
        <end position="413"/>
    </location>
</feature>
<dbReference type="EMBL" id="NHYD01003366">
    <property type="protein sequence ID" value="PPQ79737.1"/>
    <property type="molecule type" value="Genomic_DNA"/>
</dbReference>
<feature type="compositionally biased region" description="Polar residues" evidence="1">
    <location>
        <begin position="404"/>
        <end position="413"/>
    </location>
</feature>
<feature type="compositionally biased region" description="Acidic residues" evidence="1">
    <location>
        <begin position="32"/>
        <end position="45"/>
    </location>
</feature>
<sequence>MDAHDCDNDYNEYTYDDQTYSEDPSYRHDADEIYDDPNIDESDEGHEDHTVEGDHPKHRRREYFKGASGFVIDGSNFSSIGGHYYGHGSSESYRGRRRRRPTLSHCHMSYFQDASNFRISNGLFINANGEYREMVNDIQPLGPILPIPDESTQGQSSSPMRPPSGPVHRLFKERPRRRATPQLQTHLHGDLGPSQYPYDFNSSTPQQHRRRKRAEVRVPRSRGRTPPMPIPEPYDHGQHANQSARQINPSTSHNQQFPEQHRYTVPHSLCSHILFPSAVHTEYSLSSVPNEEDPQRSEPNAEIHSTAVRLGKLKLGVSSERISVQNTGQSDGNMQPSIYLPHTRRPLKYNPSRPSTPTSTNDIHVEAPNDPESPGVPRNSFDNSLLPPYTRVPPSPGPLFPSAKAQSKQAERF</sequence>
<dbReference type="InParanoid" id="A0A409WMI7"/>
<feature type="region of interest" description="Disordered" evidence="1">
    <location>
        <begin position="285"/>
        <end position="304"/>
    </location>
</feature>
<feature type="region of interest" description="Disordered" evidence="1">
    <location>
        <begin position="148"/>
        <end position="257"/>
    </location>
</feature>
<feature type="compositionally biased region" description="Basic residues" evidence="1">
    <location>
        <begin position="207"/>
        <end position="223"/>
    </location>
</feature>
<proteinExistence type="predicted"/>
<feature type="compositionally biased region" description="Polar residues" evidence="1">
    <location>
        <begin position="323"/>
        <end position="336"/>
    </location>
</feature>
<feature type="region of interest" description="Disordered" evidence="1">
    <location>
        <begin position="1"/>
        <end position="59"/>
    </location>
</feature>
<feature type="compositionally biased region" description="Polar residues" evidence="1">
    <location>
        <begin position="150"/>
        <end position="159"/>
    </location>
</feature>
<name>A0A409WMI7_PSICY</name>
<accession>A0A409WMI7</accession>
<reference evidence="2 3" key="1">
    <citation type="journal article" date="2018" name="Evol. Lett.">
        <title>Horizontal gene cluster transfer increased hallucinogenic mushroom diversity.</title>
        <authorList>
            <person name="Reynolds H.T."/>
            <person name="Vijayakumar V."/>
            <person name="Gluck-Thaler E."/>
            <person name="Korotkin H.B."/>
            <person name="Matheny P.B."/>
            <person name="Slot J.C."/>
        </authorList>
    </citation>
    <scope>NUCLEOTIDE SEQUENCE [LARGE SCALE GENOMIC DNA]</scope>
    <source>
        <strain evidence="2 3">2631</strain>
    </source>
</reference>
<feature type="compositionally biased region" description="Polar residues" evidence="1">
    <location>
        <begin position="239"/>
        <end position="257"/>
    </location>
</feature>
<evidence type="ECO:0000256" key="1">
    <source>
        <dbReference type="SAM" id="MobiDB-lite"/>
    </source>
</evidence>
<comment type="caution">
    <text evidence="2">The sequence shown here is derived from an EMBL/GenBank/DDBJ whole genome shotgun (WGS) entry which is preliminary data.</text>
</comment>
<feature type="compositionally biased region" description="Pro residues" evidence="1">
    <location>
        <begin position="390"/>
        <end position="399"/>
    </location>
</feature>
<feature type="compositionally biased region" description="Polar residues" evidence="1">
    <location>
        <begin position="352"/>
        <end position="362"/>
    </location>
</feature>